<dbReference type="Pfam" id="PF16640">
    <property type="entry name" value="Big_3_5"/>
    <property type="match status" value="1"/>
</dbReference>
<dbReference type="InterPro" id="IPR013783">
    <property type="entry name" value="Ig-like_fold"/>
</dbReference>
<dbReference type="Pfam" id="PF09479">
    <property type="entry name" value="Flg_new"/>
    <property type="match status" value="6"/>
</dbReference>
<name>A0A3S9ABN5_9BACL</name>
<evidence type="ECO:0000313" key="4">
    <source>
        <dbReference type="Proteomes" id="UP000272528"/>
    </source>
</evidence>
<evidence type="ECO:0000256" key="1">
    <source>
        <dbReference type="ARBA" id="ARBA00004196"/>
    </source>
</evidence>
<feature type="domain" description="SLH" evidence="2">
    <location>
        <begin position="1086"/>
        <end position="1149"/>
    </location>
</feature>
<dbReference type="Gene3D" id="2.60.40.10">
    <property type="entry name" value="Immunoglobulins"/>
    <property type="match status" value="1"/>
</dbReference>
<dbReference type="RefSeq" id="WP_126019380.1">
    <property type="nucleotide sequence ID" value="NZ_CP034437.1"/>
</dbReference>
<reference evidence="4" key="1">
    <citation type="submission" date="2018-12" db="EMBL/GenBank/DDBJ databases">
        <title>Genome sequence of Peanibacillus sp.</title>
        <authorList>
            <person name="Subramani G."/>
            <person name="Srinivasan S."/>
            <person name="Kim M.K."/>
        </authorList>
    </citation>
    <scope>NUCLEOTIDE SEQUENCE [LARGE SCALE GENOMIC DNA]</scope>
    <source>
        <strain evidence="4">18JY67-1</strain>
    </source>
</reference>
<protein>
    <recommendedName>
        <fullName evidence="2">SLH domain-containing protein</fullName>
    </recommendedName>
</protein>
<dbReference type="Proteomes" id="UP000272528">
    <property type="component" value="Chromosome"/>
</dbReference>
<comment type="subcellular location">
    <subcellularLocation>
        <location evidence="1">Cell envelope</location>
    </subcellularLocation>
</comment>
<dbReference type="InterPro" id="IPR032109">
    <property type="entry name" value="Big_3_5"/>
</dbReference>
<evidence type="ECO:0000259" key="2">
    <source>
        <dbReference type="PROSITE" id="PS51272"/>
    </source>
</evidence>
<dbReference type="PROSITE" id="PS51272">
    <property type="entry name" value="SLH"/>
    <property type="match status" value="2"/>
</dbReference>
<dbReference type="OrthoDB" id="9802993at2"/>
<dbReference type="AlphaFoldDB" id="A0A3S9ABN5"/>
<gene>
    <name evidence="3" type="ORF">EJC50_28000</name>
</gene>
<dbReference type="NCBIfam" id="TIGR02543">
    <property type="entry name" value="List_Bact_rpt"/>
    <property type="match status" value="6"/>
</dbReference>
<organism evidence="3 4">
    <name type="scientific">Paenibacillus albus</name>
    <dbReference type="NCBI Taxonomy" id="2495582"/>
    <lineage>
        <taxon>Bacteria</taxon>
        <taxon>Bacillati</taxon>
        <taxon>Bacillota</taxon>
        <taxon>Bacilli</taxon>
        <taxon>Bacillales</taxon>
        <taxon>Paenibacillaceae</taxon>
        <taxon>Paenibacillus</taxon>
    </lineage>
</organism>
<dbReference type="EMBL" id="CP034437">
    <property type="protein sequence ID" value="AZN43115.1"/>
    <property type="molecule type" value="Genomic_DNA"/>
</dbReference>
<dbReference type="Gene3D" id="2.60.40.4270">
    <property type="entry name" value="Listeria-Bacteroides repeat domain"/>
    <property type="match status" value="6"/>
</dbReference>
<keyword evidence="4" id="KW-1185">Reference proteome</keyword>
<feature type="domain" description="SLH" evidence="2">
    <location>
        <begin position="1028"/>
        <end position="1085"/>
    </location>
</feature>
<dbReference type="InterPro" id="IPR013378">
    <property type="entry name" value="InlB-like_B-rpt"/>
</dbReference>
<dbReference type="Pfam" id="PF00395">
    <property type="entry name" value="SLH"/>
    <property type="match status" value="3"/>
</dbReference>
<dbReference type="PANTHER" id="PTHR43308">
    <property type="entry name" value="OUTER MEMBRANE PROTEIN ALPHA-RELATED"/>
    <property type="match status" value="1"/>
</dbReference>
<dbReference type="InterPro" id="IPR042229">
    <property type="entry name" value="Listeria/Bacterioides_rpt_sf"/>
</dbReference>
<accession>A0A3S9ABN5</accession>
<sequence>MRKLWIRSLFALLVFTMVFVPFANGLVHAGALPQVTPITVAIDNDHNLGIDGRDIHLEWTLPTSANTYEKQRIYILSSTVTFNYSNLNSYNPIATIDNGTTTSWTGNSTIVTDSQEDPLATGIYNAYIVPLYSDEESYVPDGKYLSGPLYVYGDIASTTSIVPPASTTVSYGAQLSLQASVTGAYSTIFGYEGTVQFYDNEAPIGNPVSFLGGSTVWFFFYYGSNELSVGTHEITAKYSGAKSAASSMSEPLTITVTPANSVTYNGNGNTLGTMAPASAWYAPGATVTIAGNTMPLPMTKSGFTFAGWNTQADGEGTHYAVGETFEMASSNLVLYAEWAPIATYSISYNGNGSTSGLIPTSNTYAAGELATVHANDAIIPLSKIGYKFAGWNTQENGNGTHYAALATFNMPSNNLVLYAEWAPLYSFSYDGNGSTSGPMLYSGYHTSGEQLVVESNNQEIQLVKTGYTFLGWNTEADGTGIHYDVEASFTMPSHDVTLYAEWESNLKSVSYNGNGQTSGDVPIGSVSYGIEDTVTVRANNVEEPLVKRGFTFDGWNTQANGLGEHYDADDTFTMPSHNVVLYAEWTPNHYSVTYNGNSSTAGYVPVDHESYVYGATVSVSDNDGETPLTRTGYTFAGWNTAADGSGTSYSVSAGTTFTMSDANVVLYAQWMSIEHTVSFNSNGGSTVQSQTIAEGGHATLPQQPTRSGYTFVGWYGDSELVTQFNFSETTINADRTIYAKWKIVSVTKPPVTDTKVVLVLGTDENKQNQSAMSEITKEIGTNLTLSAALLTADGKPLNLPNIVISANGEFSLTNVSAGQYQVVLNVIAPTGEKLAGRMGKLTVKSDGSAKMEVDLIDPYGIITDAMTGSKLDGVKVTLHWSDTELNRSKGRTPGDLVVLPELPDFAPNKNHDPQMSVGGGQYGWMVFPDGDYYIVGEKDGYETFDSRNDTRSEQQGADSYIKEGIIHVGQSIVHYDFKMKPKAIASGMHKAYMAGYPDGSFAPQKGIRRAELAAILSRIMPVDQTVKDAKSFVDVKSTHWAAGAISLAAKQHWMQGYPAGTFNPEKEVTRAEFVQALFNIYQWDASAGKSFSDVKGHWAAQAITAAEKQGILQGYPDGTFHPDQAISRVEAVMIFNKLLNRIPAKIEAAPKWTDVTESFWGYNAIMEASTTHEYVTYEGGSEFWQAKK</sequence>
<dbReference type="InterPro" id="IPR001119">
    <property type="entry name" value="SLH_dom"/>
</dbReference>
<proteinExistence type="predicted"/>
<evidence type="ECO:0000313" key="3">
    <source>
        <dbReference type="EMBL" id="AZN43115.1"/>
    </source>
</evidence>
<dbReference type="KEGG" id="palb:EJC50_28000"/>
<dbReference type="GO" id="GO:0030313">
    <property type="term" value="C:cell envelope"/>
    <property type="evidence" value="ECO:0007669"/>
    <property type="project" value="UniProtKB-SubCell"/>
</dbReference>
<dbReference type="InterPro" id="IPR051465">
    <property type="entry name" value="Cell_Envelope_Struct_Comp"/>
</dbReference>